<dbReference type="KEGG" id="drg:H9K76_22100"/>
<gene>
    <name evidence="14 17" type="primary">dapB</name>
    <name evidence="17" type="ORF">H9K76_22100</name>
</gene>
<organism evidence="17 18">
    <name type="scientific">Diaphorobacter ruginosibacter</name>
    <dbReference type="NCBI Taxonomy" id="1715720"/>
    <lineage>
        <taxon>Bacteria</taxon>
        <taxon>Pseudomonadati</taxon>
        <taxon>Pseudomonadota</taxon>
        <taxon>Betaproteobacteria</taxon>
        <taxon>Burkholderiales</taxon>
        <taxon>Comamonadaceae</taxon>
        <taxon>Diaphorobacter</taxon>
    </lineage>
</organism>
<dbReference type="HAMAP" id="MF_00102">
    <property type="entry name" value="DapB"/>
    <property type="match status" value="1"/>
</dbReference>
<evidence type="ECO:0000256" key="11">
    <source>
        <dbReference type="ARBA" id="ARBA00038983"/>
    </source>
</evidence>
<evidence type="ECO:0000256" key="6">
    <source>
        <dbReference type="ARBA" id="ARBA00022915"/>
    </source>
</evidence>
<proteinExistence type="inferred from homology"/>
<evidence type="ECO:0000256" key="5">
    <source>
        <dbReference type="ARBA" id="ARBA00022857"/>
    </source>
</evidence>
<dbReference type="AlphaFoldDB" id="A0A7G9RNF9"/>
<keyword evidence="9 14" id="KW-0457">Lysine biosynthesis</keyword>
<dbReference type="InterPro" id="IPR023940">
    <property type="entry name" value="DHDPR_bac"/>
</dbReference>
<reference evidence="17 18" key="1">
    <citation type="submission" date="2020-08" db="EMBL/GenBank/DDBJ databases">
        <title>Genome sequence of Diaphorobacter ruginosibacter DSM 27467T.</title>
        <authorList>
            <person name="Hyun D.-W."/>
            <person name="Bae J.-W."/>
        </authorList>
    </citation>
    <scope>NUCLEOTIDE SEQUENCE [LARGE SCALE GENOMIC DNA]</scope>
    <source>
        <strain evidence="17 18">DSM 27467</strain>
    </source>
</reference>
<dbReference type="PANTHER" id="PTHR20836">
    <property type="entry name" value="DIHYDRODIPICOLINATE REDUCTASE"/>
    <property type="match status" value="1"/>
</dbReference>
<comment type="subcellular location">
    <subcellularLocation>
        <location evidence="1 14">Cytoplasm</location>
    </subcellularLocation>
</comment>
<evidence type="ECO:0000256" key="2">
    <source>
        <dbReference type="ARBA" id="ARBA00006642"/>
    </source>
</evidence>
<dbReference type="RefSeq" id="WP_187597399.1">
    <property type="nucleotide sequence ID" value="NZ_CP060714.1"/>
</dbReference>
<dbReference type="InterPro" id="IPR022663">
    <property type="entry name" value="DapB_C"/>
</dbReference>
<dbReference type="Gene3D" id="3.30.360.10">
    <property type="entry name" value="Dihydrodipicolinate Reductase, domain 2"/>
    <property type="match status" value="1"/>
</dbReference>
<protein>
    <recommendedName>
        <fullName evidence="11 14">4-hydroxy-tetrahydrodipicolinate reductase</fullName>
        <shortName evidence="14">HTPA reductase</shortName>
        <ecNumber evidence="11 14">1.17.1.8</ecNumber>
    </recommendedName>
</protein>
<evidence type="ECO:0000256" key="8">
    <source>
        <dbReference type="ARBA" id="ARBA00023027"/>
    </source>
</evidence>
<dbReference type="GO" id="GO:0008839">
    <property type="term" value="F:4-hydroxy-tetrahydrodipicolinate reductase"/>
    <property type="evidence" value="ECO:0007669"/>
    <property type="project" value="UniProtKB-UniRule"/>
</dbReference>
<keyword evidence="5 14" id="KW-0521">NADP</keyword>
<dbReference type="Pfam" id="PF01113">
    <property type="entry name" value="DapB_N"/>
    <property type="match status" value="1"/>
</dbReference>
<accession>A0A7G9RNF9</accession>
<dbReference type="Gene3D" id="3.40.50.720">
    <property type="entry name" value="NAD(P)-binding Rossmann-like Domain"/>
    <property type="match status" value="1"/>
</dbReference>
<dbReference type="PROSITE" id="PS01298">
    <property type="entry name" value="DAPB"/>
    <property type="match status" value="1"/>
</dbReference>
<dbReference type="PANTHER" id="PTHR20836:SF0">
    <property type="entry name" value="4-HYDROXY-TETRAHYDRODIPICOLINATE REDUCTASE 1, CHLOROPLASTIC-RELATED"/>
    <property type="match status" value="1"/>
</dbReference>
<comment type="caution">
    <text evidence="14">Lacks conserved residue(s) required for the propagation of feature annotation.</text>
</comment>
<keyword evidence="18" id="KW-1185">Reference proteome</keyword>
<keyword evidence="4 14" id="KW-0028">Amino-acid biosynthesis</keyword>
<dbReference type="InterPro" id="IPR022664">
    <property type="entry name" value="DapB_N_CS"/>
</dbReference>
<feature type="active site" description="Proton donor/acceptor" evidence="14">
    <location>
        <position position="162"/>
    </location>
</feature>
<dbReference type="EC" id="1.17.1.8" evidence="11 14"/>
<dbReference type="GO" id="GO:0016726">
    <property type="term" value="F:oxidoreductase activity, acting on CH or CH2 groups, NAD or NADP as acceptor"/>
    <property type="evidence" value="ECO:0007669"/>
    <property type="project" value="UniProtKB-UniRule"/>
</dbReference>
<dbReference type="PIRSF" id="PIRSF000161">
    <property type="entry name" value="DHPR"/>
    <property type="match status" value="1"/>
</dbReference>
<evidence type="ECO:0000256" key="4">
    <source>
        <dbReference type="ARBA" id="ARBA00022605"/>
    </source>
</evidence>
<evidence type="ECO:0000259" key="15">
    <source>
        <dbReference type="Pfam" id="PF01113"/>
    </source>
</evidence>
<evidence type="ECO:0000256" key="14">
    <source>
        <dbReference type="HAMAP-Rule" id="MF_00102"/>
    </source>
</evidence>
<dbReference type="Pfam" id="PF05173">
    <property type="entry name" value="DapB_C"/>
    <property type="match status" value="1"/>
</dbReference>
<dbReference type="NCBIfam" id="TIGR00036">
    <property type="entry name" value="dapB"/>
    <property type="match status" value="1"/>
</dbReference>
<evidence type="ECO:0000256" key="13">
    <source>
        <dbReference type="ARBA" id="ARBA00049396"/>
    </source>
</evidence>
<dbReference type="InterPro" id="IPR000846">
    <property type="entry name" value="DapB_N"/>
</dbReference>
<comment type="catalytic activity">
    <reaction evidence="12 14">
        <text>(S)-2,3,4,5-tetrahydrodipicolinate + NADP(+) + H2O = (2S,4S)-4-hydroxy-2,3,4,5-tetrahydrodipicolinate + NADPH + H(+)</text>
        <dbReference type="Rhea" id="RHEA:35331"/>
        <dbReference type="ChEBI" id="CHEBI:15377"/>
        <dbReference type="ChEBI" id="CHEBI:15378"/>
        <dbReference type="ChEBI" id="CHEBI:16845"/>
        <dbReference type="ChEBI" id="CHEBI:57783"/>
        <dbReference type="ChEBI" id="CHEBI:58349"/>
        <dbReference type="ChEBI" id="CHEBI:67139"/>
        <dbReference type="EC" id="1.17.1.8"/>
    </reaction>
</comment>
<evidence type="ECO:0000256" key="7">
    <source>
        <dbReference type="ARBA" id="ARBA00023002"/>
    </source>
</evidence>
<keyword evidence="8 14" id="KW-0520">NAD</keyword>
<sequence>MTAPSHSRRRVAVAGASGRMGRMLIEAIRQSDDCVLAGALDVASSPAVGTDATAFLGHASGVQITADLHAGLKNVDVLIDFTRPEGTMSHLAVCEELGVQMVIGTTGLSEAQKARLSEGAAKISIVFAPNMSVGVNVALKLLEMAARAMNDDGYDIEIIEAHHKHKIDAPSGTALKMGEVIARAQGTHLADRAVYERYGETGARKAGTIGFATVRGGDIVGDHTVLFCSEGERIEIAHKSSSRAGYVRGSLRAVGYLADKKNGMFDMFDVLKLND</sequence>
<evidence type="ECO:0000259" key="16">
    <source>
        <dbReference type="Pfam" id="PF05173"/>
    </source>
</evidence>
<evidence type="ECO:0000256" key="9">
    <source>
        <dbReference type="ARBA" id="ARBA00023154"/>
    </source>
</evidence>
<comment type="catalytic activity">
    <reaction evidence="13 14">
        <text>(S)-2,3,4,5-tetrahydrodipicolinate + NAD(+) + H2O = (2S,4S)-4-hydroxy-2,3,4,5-tetrahydrodipicolinate + NADH + H(+)</text>
        <dbReference type="Rhea" id="RHEA:35323"/>
        <dbReference type="ChEBI" id="CHEBI:15377"/>
        <dbReference type="ChEBI" id="CHEBI:15378"/>
        <dbReference type="ChEBI" id="CHEBI:16845"/>
        <dbReference type="ChEBI" id="CHEBI:57540"/>
        <dbReference type="ChEBI" id="CHEBI:57945"/>
        <dbReference type="ChEBI" id="CHEBI:67139"/>
        <dbReference type="EC" id="1.17.1.8"/>
    </reaction>
</comment>
<dbReference type="GO" id="GO:0019877">
    <property type="term" value="P:diaminopimelate biosynthetic process"/>
    <property type="evidence" value="ECO:0007669"/>
    <property type="project" value="UniProtKB-UniRule"/>
</dbReference>
<dbReference type="GO" id="GO:0005829">
    <property type="term" value="C:cytosol"/>
    <property type="evidence" value="ECO:0007669"/>
    <property type="project" value="TreeGrafter"/>
</dbReference>
<dbReference type="FunFam" id="3.40.50.720:FF:000048">
    <property type="entry name" value="4-hydroxy-tetrahydrodipicolinate reductase"/>
    <property type="match status" value="1"/>
</dbReference>
<name>A0A7G9RNF9_9BURK</name>
<evidence type="ECO:0000313" key="17">
    <source>
        <dbReference type="EMBL" id="QNN57134.1"/>
    </source>
</evidence>
<dbReference type="CDD" id="cd02274">
    <property type="entry name" value="DHDPR_N"/>
    <property type="match status" value="1"/>
</dbReference>
<keyword evidence="7 14" id="KW-0560">Oxidoreductase</keyword>
<feature type="binding site" evidence="14">
    <location>
        <begin position="104"/>
        <end position="106"/>
    </location>
    <ligand>
        <name>NAD(+)</name>
        <dbReference type="ChEBI" id="CHEBI:57540"/>
    </ligand>
</feature>
<dbReference type="UniPathway" id="UPA00034">
    <property type="reaction ID" value="UER00018"/>
</dbReference>
<dbReference type="SUPFAM" id="SSF51735">
    <property type="entry name" value="NAD(P)-binding Rossmann-fold domains"/>
    <property type="match status" value="1"/>
</dbReference>
<evidence type="ECO:0000256" key="1">
    <source>
        <dbReference type="ARBA" id="ARBA00004496"/>
    </source>
</evidence>
<dbReference type="GO" id="GO:0050661">
    <property type="term" value="F:NADP binding"/>
    <property type="evidence" value="ECO:0007669"/>
    <property type="project" value="UniProtKB-UniRule"/>
</dbReference>
<feature type="domain" description="Dihydrodipicolinate reductase N-terminal" evidence="15">
    <location>
        <begin position="10"/>
        <end position="131"/>
    </location>
</feature>
<comment type="caution">
    <text evidence="14">Was originally thought to be a dihydrodipicolinate reductase (DHDPR), catalyzing the conversion of dihydrodipicolinate to tetrahydrodipicolinate. However, it was shown in E.coli that the substrate of the enzymatic reaction is not dihydrodipicolinate (DHDP) but in fact (2S,4S)-4-hydroxy-2,3,4,5-tetrahydrodipicolinic acid (HTPA), the product released by the DapA-catalyzed reaction.</text>
</comment>
<dbReference type="GO" id="GO:0009089">
    <property type="term" value="P:lysine biosynthetic process via diaminopimelate"/>
    <property type="evidence" value="ECO:0007669"/>
    <property type="project" value="UniProtKB-UniRule"/>
</dbReference>
<evidence type="ECO:0000256" key="12">
    <source>
        <dbReference type="ARBA" id="ARBA00049080"/>
    </source>
</evidence>
<feature type="binding site" evidence="14">
    <location>
        <begin position="15"/>
        <end position="20"/>
    </location>
    <ligand>
        <name>NAD(+)</name>
        <dbReference type="ChEBI" id="CHEBI:57540"/>
    </ligand>
</feature>
<dbReference type="EMBL" id="CP060714">
    <property type="protein sequence ID" value="QNN57134.1"/>
    <property type="molecule type" value="Genomic_DNA"/>
</dbReference>
<feature type="binding site" evidence="14">
    <location>
        <position position="163"/>
    </location>
    <ligand>
        <name>(S)-2,3,4,5-tetrahydrodipicolinate</name>
        <dbReference type="ChEBI" id="CHEBI:16845"/>
    </ligand>
</feature>
<dbReference type="Proteomes" id="UP000515811">
    <property type="component" value="Chromosome"/>
</dbReference>
<dbReference type="FunFam" id="3.30.360.10:FF:000004">
    <property type="entry name" value="4-hydroxy-tetrahydrodipicolinate reductase"/>
    <property type="match status" value="1"/>
</dbReference>
<dbReference type="SUPFAM" id="SSF55347">
    <property type="entry name" value="Glyceraldehyde-3-phosphate dehydrogenase-like, C-terminal domain"/>
    <property type="match status" value="1"/>
</dbReference>
<comment type="function">
    <text evidence="14">Catalyzes the conversion of 4-hydroxy-tetrahydrodipicolinate (HTPA) to tetrahydrodipicolinate.</text>
</comment>
<dbReference type="GO" id="GO:0051287">
    <property type="term" value="F:NAD binding"/>
    <property type="evidence" value="ECO:0007669"/>
    <property type="project" value="UniProtKB-UniRule"/>
</dbReference>
<feature type="binding site" evidence="14">
    <location>
        <begin position="128"/>
        <end position="131"/>
    </location>
    <ligand>
        <name>NAD(+)</name>
        <dbReference type="ChEBI" id="CHEBI:57540"/>
    </ligand>
</feature>
<feature type="active site" description="Proton donor" evidence="14">
    <location>
        <position position="166"/>
    </location>
</feature>
<keyword evidence="3 14" id="KW-0963">Cytoplasm</keyword>
<comment type="similarity">
    <text evidence="2 14">Belongs to the DapB family.</text>
</comment>
<evidence type="ECO:0000256" key="10">
    <source>
        <dbReference type="ARBA" id="ARBA00037922"/>
    </source>
</evidence>
<feature type="domain" description="Dihydrodipicolinate reductase C-terminal" evidence="16">
    <location>
        <begin position="134"/>
        <end position="271"/>
    </location>
</feature>
<dbReference type="InterPro" id="IPR036291">
    <property type="entry name" value="NAD(P)-bd_dom_sf"/>
</dbReference>
<keyword evidence="6 14" id="KW-0220">Diaminopimelate biosynthesis</keyword>
<comment type="pathway">
    <text evidence="10 14">Amino-acid biosynthesis; L-lysine biosynthesis via DAP pathway; (S)-tetrahydrodipicolinate from L-aspartate: step 4/4.</text>
</comment>
<evidence type="ECO:0000313" key="18">
    <source>
        <dbReference type="Proteomes" id="UP000515811"/>
    </source>
</evidence>
<evidence type="ECO:0000256" key="3">
    <source>
        <dbReference type="ARBA" id="ARBA00022490"/>
    </source>
</evidence>
<comment type="subunit">
    <text evidence="14">Homotetramer.</text>
</comment>
<feature type="binding site" evidence="14">
    <location>
        <begin position="172"/>
        <end position="173"/>
    </location>
    <ligand>
        <name>(S)-2,3,4,5-tetrahydrodipicolinate</name>
        <dbReference type="ChEBI" id="CHEBI:16845"/>
    </ligand>
</feature>